<reference evidence="5" key="3">
    <citation type="submission" date="2020-01" db="EMBL/GenBank/DDBJ databases">
        <authorList>
            <person name="Korhonen P.K.K."/>
            <person name="Guangxu M.G."/>
            <person name="Wang T.W."/>
            <person name="Stroehlein A.J.S."/>
            <person name="Young N.D."/>
            <person name="Ang C.-S.A."/>
            <person name="Fernando D.W.F."/>
            <person name="Lu H.L."/>
            <person name="Taylor S.T."/>
            <person name="Ehtesham M.E.M."/>
            <person name="Najaraj S.H.N."/>
            <person name="Harsha G.H.G."/>
            <person name="Madugundu A.M."/>
            <person name="Renuse S.R."/>
            <person name="Holt D.H."/>
            <person name="Pandey A.P."/>
            <person name="Papenfuss A.P."/>
            <person name="Gasser R.B.G."/>
            <person name="Fischer K.F."/>
        </authorList>
    </citation>
    <scope>NUCLEOTIDE SEQUENCE</scope>
    <source>
        <strain evidence="5">SSS_KF_BRIS2020</strain>
    </source>
</reference>
<feature type="compositionally biased region" description="Polar residues" evidence="3">
    <location>
        <begin position="216"/>
        <end position="228"/>
    </location>
</feature>
<dbReference type="Proteomes" id="UP000616769">
    <property type="component" value="Unassembled WGS sequence"/>
</dbReference>
<dbReference type="VEuPathDB" id="VectorBase:SSCA001430"/>
<name>A0A131ZX43_SARSC</name>
<evidence type="ECO:0000313" key="9">
    <source>
        <dbReference type="Proteomes" id="UP000616769"/>
    </source>
</evidence>
<evidence type="ECO:0000313" key="8">
    <source>
        <dbReference type="Proteomes" id="UP000070412"/>
    </source>
</evidence>
<protein>
    <submittedName>
        <fullName evidence="5 6">Nuclear speckle splicing regulatory protein 1</fullName>
    </submittedName>
</protein>
<dbReference type="InterPro" id="IPR042816">
    <property type="entry name" value="Nsrp1"/>
</dbReference>
<feature type="compositionally biased region" description="Polar residues" evidence="3">
    <location>
        <begin position="47"/>
        <end position="68"/>
    </location>
</feature>
<feature type="region of interest" description="Disordered" evidence="3">
    <location>
        <begin position="214"/>
        <end position="333"/>
    </location>
</feature>
<dbReference type="AlphaFoldDB" id="A0A131ZX43"/>
<dbReference type="EMBL" id="JXLN01004396">
    <property type="protein sequence ID" value="KPM03247.1"/>
    <property type="molecule type" value="Genomic_DNA"/>
</dbReference>
<evidence type="ECO:0000313" key="6">
    <source>
        <dbReference type="EMBL" id="KPM03247.1"/>
    </source>
</evidence>
<organism evidence="6 9">
    <name type="scientific">Sarcoptes scabiei</name>
    <name type="common">Itch mite</name>
    <name type="synonym">Acarus scabiei</name>
    <dbReference type="NCBI Taxonomy" id="52283"/>
    <lineage>
        <taxon>Eukaryota</taxon>
        <taxon>Metazoa</taxon>
        <taxon>Ecdysozoa</taxon>
        <taxon>Arthropoda</taxon>
        <taxon>Chelicerata</taxon>
        <taxon>Arachnida</taxon>
        <taxon>Acari</taxon>
        <taxon>Acariformes</taxon>
        <taxon>Sarcoptiformes</taxon>
        <taxon>Astigmata</taxon>
        <taxon>Psoroptidia</taxon>
        <taxon>Sarcoptoidea</taxon>
        <taxon>Sarcoptidae</taxon>
        <taxon>Sarcoptinae</taxon>
        <taxon>Sarcoptes</taxon>
    </lineage>
</organism>
<evidence type="ECO:0000256" key="2">
    <source>
        <dbReference type="ARBA" id="ARBA00023054"/>
    </source>
</evidence>
<dbReference type="PANTHER" id="PTHR31938:SF4">
    <property type="entry name" value="NUCLEAR SPECKLE SPLICING REGULATORY PROTEIN 1"/>
    <property type="match status" value="1"/>
</dbReference>
<evidence type="ECO:0000313" key="5">
    <source>
        <dbReference type="EMBL" id="KAF7493319.1"/>
    </source>
</evidence>
<dbReference type="Proteomes" id="UP000070412">
    <property type="component" value="Unassembled WGS sequence"/>
</dbReference>
<dbReference type="EMBL" id="WVUK01000056">
    <property type="protein sequence ID" value="KAF7493319.1"/>
    <property type="molecule type" value="Genomic_DNA"/>
</dbReference>
<dbReference type="OrthoDB" id="446635at2759"/>
<comment type="similarity">
    <text evidence="1">Belongs to the NSRP1 family.</text>
</comment>
<accession>A0A131ZX43</accession>
<evidence type="ECO:0000313" key="7">
    <source>
        <dbReference type="EnsemblMetazoa" id="KAF7493319.1"/>
    </source>
</evidence>
<sequence length="372" mass="44081">MDTKNQQNYGLFKFVKKNPSKPVNTLALNKRSIFGDEDDDEEDDESQSMPTQSFHQSSSFKRQATKNITEAIENDPTIFQYDEIYDEIKASDFSNKPKSTTTTQQKPRYINNLLKAAETRKREQEIRFERKIQKEREEEGEEFKDKETFVTGSYRKKLEEMRKIHEEMEHQEKCDNILDVTKQNDLSGFYRSLYRNSMFEDQCEKDAIKEDEKSKITFNKSNQKQQSNLRDRQVFDSMEEDDIQDKKPIEKETQATVEKSIEQQHHKEKEISSRTKTDQENNISDRKSDELKNLDQPKIEPKTKESNSDAKKTHSNAEKEVEDDTKETEIVKPKLSRAEIITKLFTKRTVGKVFEEARERYFQRRMLAENQT</sequence>
<feature type="compositionally biased region" description="Acidic residues" evidence="3">
    <location>
        <begin position="35"/>
        <end position="46"/>
    </location>
</feature>
<gene>
    <name evidence="6" type="ORF">QR98_0016770</name>
    <name evidence="5" type="ORF">SSS_3866</name>
</gene>
<dbReference type="Pfam" id="PF09745">
    <property type="entry name" value="NSRP1_N"/>
    <property type="match status" value="1"/>
</dbReference>
<feature type="compositionally biased region" description="Basic and acidic residues" evidence="3">
    <location>
        <begin position="244"/>
        <end position="319"/>
    </location>
</feature>
<proteinExistence type="inferred from homology"/>
<dbReference type="GO" id="GO:0000381">
    <property type="term" value="P:regulation of alternative mRNA splicing, via spliceosome"/>
    <property type="evidence" value="ECO:0007669"/>
    <property type="project" value="InterPro"/>
</dbReference>
<feature type="region of interest" description="Disordered" evidence="3">
    <location>
        <begin position="25"/>
        <end position="73"/>
    </location>
</feature>
<evidence type="ECO:0000256" key="3">
    <source>
        <dbReference type="SAM" id="MobiDB-lite"/>
    </source>
</evidence>
<dbReference type="EnsemblMetazoa" id="SSS_3866s_mrna">
    <property type="protein sequence ID" value="KAF7493319.1"/>
    <property type="gene ID" value="SSS_3866"/>
</dbReference>
<reference evidence="6 9" key="1">
    <citation type="journal article" date="2015" name="Parasit. Vectors">
        <title>Draft genome of the scabies mite.</title>
        <authorList>
            <person name="Rider S.D.Jr."/>
            <person name="Morgan M.S."/>
            <person name="Arlian L.G."/>
        </authorList>
    </citation>
    <scope>NUCLEOTIDE SEQUENCE [LARGE SCALE GENOMIC DNA]</scope>
    <source>
        <strain evidence="6">Arlian Lab</strain>
    </source>
</reference>
<evidence type="ECO:0000259" key="4">
    <source>
        <dbReference type="Pfam" id="PF09745"/>
    </source>
</evidence>
<dbReference type="InterPro" id="IPR018612">
    <property type="entry name" value="NSRP1_N"/>
</dbReference>
<keyword evidence="8" id="KW-1185">Reference proteome</keyword>
<evidence type="ECO:0000256" key="1">
    <source>
        <dbReference type="ARBA" id="ARBA00010126"/>
    </source>
</evidence>
<feature type="domain" description="Nuclear speckle splicing regulatory protein 1 N-terminal" evidence="4">
    <location>
        <begin position="65"/>
        <end position="183"/>
    </location>
</feature>
<reference evidence="7" key="4">
    <citation type="submission" date="2022-06" db="UniProtKB">
        <authorList>
            <consortium name="EnsemblMetazoa"/>
        </authorList>
    </citation>
    <scope>IDENTIFICATION</scope>
</reference>
<keyword evidence="2" id="KW-0175">Coiled coil</keyword>
<reference evidence="8" key="2">
    <citation type="journal article" date="2020" name="PLoS Negl. Trop. Dis.">
        <title>High-quality nuclear genome for Sarcoptes scabiei-A critical resource for a neglected parasite.</title>
        <authorList>
            <person name="Korhonen P.K."/>
            <person name="Gasser R.B."/>
            <person name="Ma G."/>
            <person name="Wang T."/>
            <person name="Stroehlein A.J."/>
            <person name="Young N.D."/>
            <person name="Ang C.S."/>
            <person name="Fernando D.D."/>
            <person name="Lu H.C."/>
            <person name="Taylor S."/>
            <person name="Reynolds S.L."/>
            <person name="Mofiz E."/>
            <person name="Najaraj S.H."/>
            <person name="Gowda H."/>
            <person name="Madugundu A."/>
            <person name="Renuse S."/>
            <person name="Holt D."/>
            <person name="Pandey A."/>
            <person name="Papenfuss A.T."/>
            <person name="Fischer K."/>
        </authorList>
    </citation>
    <scope>NUCLEOTIDE SEQUENCE [LARGE SCALE GENOMIC DNA]</scope>
</reference>
<dbReference type="PANTHER" id="PTHR31938">
    <property type="entry name" value="NUCLEAR SPECKLE SPLICING REGULATORY PROTEIN 1"/>
    <property type="match status" value="1"/>
</dbReference>